<dbReference type="InterPro" id="IPR011324">
    <property type="entry name" value="Cytotoxic_necrot_fac-like_cat"/>
</dbReference>
<proteinExistence type="inferred from homology"/>
<dbReference type="AlphaFoldDB" id="A0AB39V1E3"/>
<evidence type="ECO:0000313" key="11">
    <source>
        <dbReference type="EMBL" id="XDT73876.1"/>
    </source>
</evidence>
<evidence type="ECO:0000256" key="8">
    <source>
        <dbReference type="ARBA" id="ARBA00048968"/>
    </source>
</evidence>
<gene>
    <name evidence="11" type="primary">pgeF</name>
    <name evidence="11" type="ORF">AAIA72_07870</name>
</gene>
<evidence type="ECO:0000256" key="1">
    <source>
        <dbReference type="ARBA" id="ARBA00000553"/>
    </source>
</evidence>
<comment type="catalytic activity">
    <reaction evidence="9">
        <text>S-methyl-5'-thioadenosine + phosphate = 5-(methylsulfanyl)-alpha-D-ribose 1-phosphate + adenine</text>
        <dbReference type="Rhea" id="RHEA:11852"/>
        <dbReference type="ChEBI" id="CHEBI:16708"/>
        <dbReference type="ChEBI" id="CHEBI:17509"/>
        <dbReference type="ChEBI" id="CHEBI:43474"/>
        <dbReference type="ChEBI" id="CHEBI:58533"/>
        <dbReference type="EC" id="2.4.2.28"/>
    </reaction>
    <physiologicalReaction direction="left-to-right" evidence="9">
        <dbReference type="Rhea" id="RHEA:11853"/>
    </physiologicalReaction>
</comment>
<evidence type="ECO:0000256" key="5">
    <source>
        <dbReference type="ARBA" id="ARBA00022801"/>
    </source>
</evidence>
<dbReference type="InterPro" id="IPR038371">
    <property type="entry name" value="Cu_polyphenol_OxRdtase_sf"/>
</dbReference>
<evidence type="ECO:0000256" key="6">
    <source>
        <dbReference type="ARBA" id="ARBA00022833"/>
    </source>
</evidence>
<dbReference type="KEGG" id="tcd:AAIA72_07870"/>
<evidence type="ECO:0000256" key="2">
    <source>
        <dbReference type="ARBA" id="ARBA00007353"/>
    </source>
</evidence>
<sequence length="249" mass="26211">MQIIEADWPAPAGVRALTTTVAGGVSQGPWASLNLGTHVGDDPDAVAENRRRLAAWAGLSPSAFGWLNQVHGTAVADLDRLPPGVIPDADAAVTGQPGRVAVVMTADCLPVLFCTADGRHVAAAHAGWRGLVSGVLEATLDALAGKGAVRSSVLAWLGPAIGPEAFEVGEEVRDAFLRAQPEAETAFSPSPAGRWLADLYKLARLRLQHAGVSQISGGGWCTWSDSRFFSHRRQAPCGRMATLIWRNQP</sequence>
<dbReference type="SUPFAM" id="SSF64438">
    <property type="entry name" value="CNF1/YfiH-like putative cysteine hydrolases"/>
    <property type="match status" value="1"/>
</dbReference>
<protein>
    <recommendedName>
        <fullName evidence="10">Purine nucleoside phosphorylase</fullName>
    </recommendedName>
</protein>
<evidence type="ECO:0000256" key="10">
    <source>
        <dbReference type="RuleBase" id="RU361274"/>
    </source>
</evidence>
<evidence type="ECO:0000256" key="4">
    <source>
        <dbReference type="ARBA" id="ARBA00022723"/>
    </source>
</evidence>
<evidence type="ECO:0000256" key="7">
    <source>
        <dbReference type="ARBA" id="ARBA00047989"/>
    </source>
</evidence>
<organism evidence="11">
    <name type="scientific">Thermohahella caldifontis</name>
    <dbReference type="NCBI Taxonomy" id="3142973"/>
    <lineage>
        <taxon>Bacteria</taxon>
        <taxon>Pseudomonadati</taxon>
        <taxon>Pseudomonadota</taxon>
        <taxon>Gammaproteobacteria</taxon>
        <taxon>Oceanospirillales</taxon>
        <taxon>Hahellaceae</taxon>
        <taxon>Thermohahella</taxon>
    </lineage>
</organism>
<keyword evidence="6" id="KW-0862">Zinc</keyword>
<reference evidence="11" key="1">
    <citation type="submission" date="2024-05" db="EMBL/GenBank/DDBJ databases">
        <title>Genome sequencing of novel strain.</title>
        <authorList>
            <person name="Ganbat D."/>
            <person name="Ganbat S."/>
            <person name="Lee S.-J."/>
        </authorList>
    </citation>
    <scope>NUCLEOTIDE SEQUENCE</scope>
    <source>
        <strain evidence="11">SMD15-11</strain>
    </source>
</reference>
<keyword evidence="5" id="KW-0378">Hydrolase</keyword>
<keyword evidence="4" id="KW-0479">Metal-binding</keyword>
<dbReference type="GO" id="GO:0005507">
    <property type="term" value="F:copper ion binding"/>
    <property type="evidence" value="ECO:0007669"/>
    <property type="project" value="TreeGrafter"/>
</dbReference>
<name>A0AB39V1E3_9GAMM</name>
<accession>A0AB39V1E3</accession>
<dbReference type="GO" id="GO:0016787">
    <property type="term" value="F:hydrolase activity"/>
    <property type="evidence" value="ECO:0007669"/>
    <property type="project" value="UniProtKB-KW"/>
</dbReference>
<dbReference type="RefSeq" id="WP_369602854.1">
    <property type="nucleotide sequence ID" value="NZ_CP154858.1"/>
</dbReference>
<dbReference type="Pfam" id="PF02578">
    <property type="entry name" value="Cu-oxidase_4"/>
    <property type="match status" value="1"/>
</dbReference>
<dbReference type="EMBL" id="CP154858">
    <property type="protein sequence ID" value="XDT73876.1"/>
    <property type="molecule type" value="Genomic_DNA"/>
</dbReference>
<dbReference type="PANTHER" id="PTHR30616:SF2">
    <property type="entry name" value="PURINE NUCLEOSIDE PHOSPHORYLASE LACC1"/>
    <property type="match status" value="1"/>
</dbReference>
<keyword evidence="3" id="KW-0808">Transferase</keyword>
<evidence type="ECO:0000256" key="3">
    <source>
        <dbReference type="ARBA" id="ARBA00022679"/>
    </source>
</evidence>
<evidence type="ECO:0000256" key="9">
    <source>
        <dbReference type="ARBA" id="ARBA00049893"/>
    </source>
</evidence>
<comment type="similarity">
    <text evidence="2 10">Belongs to the purine nucleoside phosphorylase YfiH/LACC1 family.</text>
</comment>
<dbReference type="NCBIfam" id="TIGR00726">
    <property type="entry name" value="peptidoglycan editing factor PgeF"/>
    <property type="match status" value="1"/>
</dbReference>
<dbReference type="PANTHER" id="PTHR30616">
    <property type="entry name" value="UNCHARACTERIZED PROTEIN YFIH"/>
    <property type="match status" value="1"/>
</dbReference>
<dbReference type="Gene3D" id="3.60.140.10">
    <property type="entry name" value="CNF1/YfiH-like putative cysteine hydrolases"/>
    <property type="match status" value="1"/>
</dbReference>
<comment type="catalytic activity">
    <reaction evidence="8">
        <text>adenosine + phosphate = alpha-D-ribose 1-phosphate + adenine</text>
        <dbReference type="Rhea" id="RHEA:27642"/>
        <dbReference type="ChEBI" id="CHEBI:16335"/>
        <dbReference type="ChEBI" id="CHEBI:16708"/>
        <dbReference type="ChEBI" id="CHEBI:43474"/>
        <dbReference type="ChEBI" id="CHEBI:57720"/>
        <dbReference type="EC" id="2.4.2.1"/>
    </reaction>
    <physiologicalReaction direction="left-to-right" evidence="8">
        <dbReference type="Rhea" id="RHEA:27643"/>
    </physiologicalReaction>
</comment>
<comment type="catalytic activity">
    <reaction evidence="7">
        <text>adenosine + H2O + H(+) = inosine + NH4(+)</text>
        <dbReference type="Rhea" id="RHEA:24408"/>
        <dbReference type="ChEBI" id="CHEBI:15377"/>
        <dbReference type="ChEBI" id="CHEBI:15378"/>
        <dbReference type="ChEBI" id="CHEBI:16335"/>
        <dbReference type="ChEBI" id="CHEBI:17596"/>
        <dbReference type="ChEBI" id="CHEBI:28938"/>
        <dbReference type="EC" id="3.5.4.4"/>
    </reaction>
    <physiologicalReaction direction="left-to-right" evidence="7">
        <dbReference type="Rhea" id="RHEA:24409"/>
    </physiologicalReaction>
</comment>
<comment type="catalytic activity">
    <reaction evidence="1">
        <text>inosine + phosphate = alpha-D-ribose 1-phosphate + hypoxanthine</text>
        <dbReference type="Rhea" id="RHEA:27646"/>
        <dbReference type="ChEBI" id="CHEBI:17368"/>
        <dbReference type="ChEBI" id="CHEBI:17596"/>
        <dbReference type="ChEBI" id="CHEBI:43474"/>
        <dbReference type="ChEBI" id="CHEBI:57720"/>
        <dbReference type="EC" id="2.4.2.1"/>
    </reaction>
    <physiologicalReaction direction="left-to-right" evidence="1">
        <dbReference type="Rhea" id="RHEA:27647"/>
    </physiologicalReaction>
</comment>
<dbReference type="InterPro" id="IPR003730">
    <property type="entry name" value="Cu_polyphenol_OxRdtase"/>
</dbReference>
<dbReference type="GO" id="GO:0017061">
    <property type="term" value="F:S-methyl-5-thioadenosine phosphorylase activity"/>
    <property type="evidence" value="ECO:0007669"/>
    <property type="project" value="UniProtKB-EC"/>
</dbReference>
<dbReference type="CDD" id="cd16833">
    <property type="entry name" value="YfiH"/>
    <property type="match status" value="1"/>
</dbReference>